<dbReference type="InterPro" id="IPR006626">
    <property type="entry name" value="PbH1"/>
</dbReference>
<evidence type="ECO:0000313" key="11">
    <source>
        <dbReference type="EMBL" id="CAB4276961.1"/>
    </source>
</evidence>
<dbReference type="InterPro" id="IPR000743">
    <property type="entry name" value="Glyco_hydro_28"/>
</dbReference>
<evidence type="ECO:0000256" key="8">
    <source>
        <dbReference type="PROSITE-ProRule" id="PRU10052"/>
    </source>
</evidence>
<feature type="region of interest" description="Disordered" evidence="10">
    <location>
        <begin position="544"/>
        <end position="619"/>
    </location>
</feature>
<dbReference type="Gene3D" id="2.160.20.10">
    <property type="entry name" value="Single-stranded right-handed beta-helix, Pectin lyase-like"/>
    <property type="match status" value="1"/>
</dbReference>
<dbReference type="EMBL" id="CAEKDK010000004">
    <property type="protein sequence ID" value="CAB4276961.1"/>
    <property type="molecule type" value="Genomic_DNA"/>
</dbReference>
<reference evidence="11 12" key="1">
    <citation type="submission" date="2020-05" db="EMBL/GenBank/DDBJ databases">
        <authorList>
            <person name="Campoy J."/>
            <person name="Schneeberger K."/>
            <person name="Spophaly S."/>
        </authorList>
    </citation>
    <scope>NUCLEOTIDE SEQUENCE [LARGE SCALE GENOMIC DNA]</scope>
    <source>
        <strain evidence="11">PruArmRojPasFocal</strain>
    </source>
</reference>
<dbReference type="InterPro" id="IPR012334">
    <property type="entry name" value="Pectin_lyas_fold"/>
</dbReference>
<dbReference type="AlphaFoldDB" id="A0A6J5ULG1"/>
<dbReference type="Proteomes" id="UP000507222">
    <property type="component" value="Unassembled WGS sequence"/>
</dbReference>
<comment type="similarity">
    <text evidence="2 9">Belongs to the glycosyl hydrolase 28 family.</text>
</comment>
<proteinExistence type="inferred from homology"/>
<organism evidence="11 12">
    <name type="scientific">Prunus armeniaca</name>
    <name type="common">Apricot</name>
    <name type="synonym">Armeniaca vulgaris</name>
    <dbReference type="NCBI Taxonomy" id="36596"/>
    <lineage>
        <taxon>Eukaryota</taxon>
        <taxon>Viridiplantae</taxon>
        <taxon>Streptophyta</taxon>
        <taxon>Embryophyta</taxon>
        <taxon>Tracheophyta</taxon>
        <taxon>Spermatophyta</taxon>
        <taxon>Magnoliopsida</taxon>
        <taxon>eudicotyledons</taxon>
        <taxon>Gunneridae</taxon>
        <taxon>Pentapetalae</taxon>
        <taxon>rosids</taxon>
        <taxon>fabids</taxon>
        <taxon>Rosales</taxon>
        <taxon>Rosaceae</taxon>
        <taxon>Amygdaloideae</taxon>
        <taxon>Amygdaleae</taxon>
        <taxon>Prunus</taxon>
    </lineage>
</organism>
<keyword evidence="4" id="KW-0964">Secreted</keyword>
<name>A0A6J5ULG1_PRUAR</name>
<evidence type="ECO:0000256" key="6">
    <source>
        <dbReference type="ARBA" id="ARBA00023295"/>
    </source>
</evidence>
<dbReference type="GO" id="GO:0005975">
    <property type="term" value="P:carbohydrate metabolic process"/>
    <property type="evidence" value="ECO:0007669"/>
    <property type="project" value="InterPro"/>
</dbReference>
<evidence type="ECO:0000256" key="1">
    <source>
        <dbReference type="ARBA" id="ARBA00004191"/>
    </source>
</evidence>
<evidence type="ECO:0000256" key="5">
    <source>
        <dbReference type="ARBA" id="ARBA00022801"/>
    </source>
</evidence>
<dbReference type="PANTHER" id="PTHR31375">
    <property type="match status" value="1"/>
</dbReference>
<dbReference type="Pfam" id="PF00295">
    <property type="entry name" value="Glyco_hydro_28"/>
    <property type="match status" value="1"/>
</dbReference>
<evidence type="ECO:0000256" key="7">
    <source>
        <dbReference type="ARBA" id="ARBA00023316"/>
    </source>
</evidence>
<protein>
    <recommendedName>
        <fullName evidence="13">Polygalacturonase</fullName>
    </recommendedName>
</protein>
<comment type="subcellular location">
    <subcellularLocation>
        <location evidence="1">Secreted</location>
        <location evidence="1">Cell wall</location>
    </subcellularLocation>
</comment>
<dbReference type="SMART" id="SM00710">
    <property type="entry name" value="PbH1"/>
    <property type="match status" value="5"/>
</dbReference>
<gene>
    <name evidence="11" type="ORF">CURHAP_LOCUS26313</name>
</gene>
<dbReference type="PROSITE" id="PS00502">
    <property type="entry name" value="POLYGALACTURONASE"/>
    <property type="match status" value="1"/>
</dbReference>
<feature type="compositionally biased region" description="Low complexity" evidence="10">
    <location>
        <begin position="13"/>
        <end position="26"/>
    </location>
</feature>
<keyword evidence="3" id="KW-0134">Cell wall</keyword>
<evidence type="ECO:0000256" key="4">
    <source>
        <dbReference type="ARBA" id="ARBA00022525"/>
    </source>
</evidence>
<keyword evidence="7" id="KW-0961">Cell wall biogenesis/degradation</keyword>
<dbReference type="InterPro" id="IPR011050">
    <property type="entry name" value="Pectin_lyase_fold/virulence"/>
</dbReference>
<evidence type="ECO:0000313" key="12">
    <source>
        <dbReference type="Proteomes" id="UP000507222"/>
    </source>
</evidence>
<dbReference type="GO" id="GO:0004650">
    <property type="term" value="F:polygalacturonase activity"/>
    <property type="evidence" value="ECO:0007669"/>
    <property type="project" value="InterPro"/>
</dbReference>
<keyword evidence="5 9" id="KW-0378">Hydrolase</keyword>
<evidence type="ECO:0000256" key="10">
    <source>
        <dbReference type="SAM" id="MobiDB-lite"/>
    </source>
</evidence>
<evidence type="ECO:0008006" key="13">
    <source>
        <dbReference type="Google" id="ProtNLM"/>
    </source>
</evidence>
<sequence length="686" mass="72768">MEKQPLVPESEPESQSQSSSSSSSSPLPIGDPYVRIATALGGEEETGRERKRRGERESGFRRRGEVWDGEWVRLRWSPPGVHFSKKKPPGVHIMGKLVAPKMLDGWTECESNSDWLQFKDVGNLVVDGSGEIDGQGSSWWTTPNQYDRLSRKLMMNKQNCQAPDALHFQGCDNLKLSGLTHLNSARAHIAISGCNNVYVSHLTITAPEDSPNTDGIDISNSHNVFIQHSAIGTGDDCIAINGGCSDLNIANIACGPGHGISVGSLGAHGALEKVQNVYVRDSSFSGTTNGARIKTWQGGSGYAKNITFEKITLDAAKNPIIIDQFYCNQDHNCKSQASALLVEDVKYIDFEGTSANEEAIKLDCDQNSGCRNIIMDRIKITSAVPDKKIYASCNNAIGTSIGTIVPNVPCLKSGTEPTTTPPAMPLPTVPLPATPPPSPPLLVMPPPSPPVPVMPPPSPPVPVMPLPSPLVPIMPPPSPPVPVMPPPSPPVPVMPPPSPPVPVMPPPSPHVPVIPPPSPPVLVMPPPSPPLPAAPPLVLILPATPPPAPPLPDTPPPAPPLPATPPQSPPLPATPPQSPPLPATPPSSPPLPATPPPLQVMPPPLLNRPRPTLPLPTTPPPAPLLTPPAPLVRTPPPIPQMSFTGEPGVPDIYFTPGASSATKLHKKHYIWCQLLIVYVLTRLLFG</sequence>
<feature type="active site" evidence="8">
    <location>
        <position position="258"/>
    </location>
</feature>
<dbReference type="GO" id="GO:0071555">
    <property type="term" value="P:cell wall organization"/>
    <property type="evidence" value="ECO:0007669"/>
    <property type="project" value="UniProtKB-KW"/>
</dbReference>
<accession>A0A6J5ULG1</accession>
<keyword evidence="6 9" id="KW-0326">Glycosidase</keyword>
<evidence type="ECO:0000256" key="3">
    <source>
        <dbReference type="ARBA" id="ARBA00022512"/>
    </source>
</evidence>
<feature type="compositionally biased region" description="Basic and acidic residues" evidence="10">
    <location>
        <begin position="45"/>
        <end position="60"/>
    </location>
</feature>
<feature type="region of interest" description="Disordered" evidence="10">
    <location>
        <begin position="1"/>
        <end position="60"/>
    </location>
</feature>
<evidence type="ECO:0000256" key="2">
    <source>
        <dbReference type="ARBA" id="ARBA00008834"/>
    </source>
</evidence>
<dbReference type="SUPFAM" id="SSF51126">
    <property type="entry name" value="Pectin lyase-like"/>
    <property type="match status" value="1"/>
</dbReference>
<evidence type="ECO:0000256" key="9">
    <source>
        <dbReference type="RuleBase" id="RU361169"/>
    </source>
</evidence>